<accession>A0A3N7FWW1</accession>
<gene>
    <name evidence="1" type="ORF">POPTR_013G147750</name>
</gene>
<evidence type="ECO:0000313" key="2">
    <source>
        <dbReference type="Proteomes" id="UP000006729"/>
    </source>
</evidence>
<dbReference type="AlphaFoldDB" id="A0A3N7FWW1"/>
<dbReference type="InParanoid" id="A0A3N7FWW1"/>
<keyword evidence="2" id="KW-1185">Reference proteome</keyword>
<protein>
    <submittedName>
        <fullName evidence="1">Uncharacterized protein</fullName>
    </submittedName>
</protein>
<dbReference type="EMBL" id="CM009302">
    <property type="protein sequence ID" value="RQO99443.1"/>
    <property type="molecule type" value="Genomic_DNA"/>
</dbReference>
<name>A0A3N7FWW1_POPTR</name>
<reference evidence="1 2" key="1">
    <citation type="journal article" date="2006" name="Science">
        <title>The genome of black cottonwood, Populus trichocarpa (Torr. &amp; Gray).</title>
        <authorList>
            <person name="Tuskan G.A."/>
            <person name="Difazio S."/>
            <person name="Jansson S."/>
            <person name="Bohlmann J."/>
            <person name="Grigoriev I."/>
            <person name="Hellsten U."/>
            <person name="Putnam N."/>
            <person name="Ralph S."/>
            <person name="Rombauts S."/>
            <person name="Salamov A."/>
            <person name="Schein J."/>
            <person name="Sterck L."/>
            <person name="Aerts A."/>
            <person name="Bhalerao R.R."/>
            <person name="Bhalerao R.P."/>
            <person name="Blaudez D."/>
            <person name="Boerjan W."/>
            <person name="Brun A."/>
            <person name="Brunner A."/>
            <person name="Busov V."/>
            <person name="Campbell M."/>
            <person name="Carlson J."/>
            <person name="Chalot M."/>
            <person name="Chapman J."/>
            <person name="Chen G.L."/>
            <person name="Cooper D."/>
            <person name="Coutinho P.M."/>
            <person name="Couturier J."/>
            <person name="Covert S."/>
            <person name="Cronk Q."/>
            <person name="Cunningham R."/>
            <person name="Davis J."/>
            <person name="Degroeve S."/>
            <person name="Dejardin A."/>
            <person name="Depamphilis C."/>
            <person name="Detter J."/>
            <person name="Dirks B."/>
            <person name="Dubchak I."/>
            <person name="Duplessis S."/>
            <person name="Ehlting J."/>
            <person name="Ellis B."/>
            <person name="Gendler K."/>
            <person name="Goodstein D."/>
            <person name="Gribskov M."/>
            <person name="Grimwood J."/>
            <person name="Groover A."/>
            <person name="Gunter L."/>
            <person name="Hamberger B."/>
            <person name="Heinze B."/>
            <person name="Helariutta Y."/>
            <person name="Henrissat B."/>
            <person name="Holligan D."/>
            <person name="Holt R."/>
            <person name="Huang W."/>
            <person name="Islam-Faridi N."/>
            <person name="Jones S."/>
            <person name="Jones-Rhoades M."/>
            <person name="Jorgensen R."/>
            <person name="Joshi C."/>
            <person name="Kangasjarvi J."/>
            <person name="Karlsson J."/>
            <person name="Kelleher C."/>
            <person name="Kirkpatrick R."/>
            <person name="Kirst M."/>
            <person name="Kohler A."/>
            <person name="Kalluri U."/>
            <person name="Larimer F."/>
            <person name="Leebens-Mack J."/>
            <person name="Leple J.C."/>
            <person name="Locascio P."/>
            <person name="Lou Y."/>
            <person name="Lucas S."/>
            <person name="Martin F."/>
            <person name="Montanini B."/>
            <person name="Napoli C."/>
            <person name="Nelson D.R."/>
            <person name="Nelson C."/>
            <person name="Nieminen K."/>
            <person name="Nilsson O."/>
            <person name="Pereda V."/>
            <person name="Peter G."/>
            <person name="Philippe R."/>
            <person name="Pilate G."/>
            <person name="Poliakov A."/>
            <person name="Razumovskaya J."/>
            <person name="Richardson P."/>
            <person name="Rinaldi C."/>
            <person name="Ritland K."/>
            <person name="Rouze P."/>
            <person name="Ryaboy D."/>
            <person name="Schmutz J."/>
            <person name="Schrader J."/>
            <person name="Segerman B."/>
            <person name="Shin H."/>
            <person name="Siddiqui A."/>
            <person name="Sterky F."/>
            <person name="Terry A."/>
            <person name="Tsai C.J."/>
            <person name="Uberbacher E."/>
            <person name="Unneberg P."/>
            <person name="Vahala J."/>
            <person name="Wall K."/>
            <person name="Wessler S."/>
            <person name="Yang G."/>
            <person name="Yin T."/>
            <person name="Douglas C."/>
            <person name="Marra M."/>
            <person name="Sandberg G."/>
            <person name="Van de Peer Y."/>
            <person name="Rokhsar D."/>
        </authorList>
    </citation>
    <scope>NUCLEOTIDE SEQUENCE [LARGE SCALE GENOMIC DNA]</scope>
    <source>
        <strain evidence="2">cv. Nisqually</strain>
    </source>
</reference>
<organism evidence="1 2">
    <name type="scientific">Populus trichocarpa</name>
    <name type="common">Western balsam poplar</name>
    <name type="synonym">Populus balsamifera subsp. trichocarpa</name>
    <dbReference type="NCBI Taxonomy" id="3694"/>
    <lineage>
        <taxon>Eukaryota</taxon>
        <taxon>Viridiplantae</taxon>
        <taxon>Streptophyta</taxon>
        <taxon>Embryophyta</taxon>
        <taxon>Tracheophyta</taxon>
        <taxon>Spermatophyta</taxon>
        <taxon>Magnoliopsida</taxon>
        <taxon>eudicotyledons</taxon>
        <taxon>Gunneridae</taxon>
        <taxon>Pentapetalae</taxon>
        <taxon>rosids</taxon>
        <taxon>fabids</taxon>
        <taxon>Malpighiales</taxon>
        <taxon>Salicaceae</taxon>
        <taxon>Saliceae</taxon>
        <taxon>Populus</taxon>
    </lineage>
</organism>
<dbReference type="Proteomes" id="UP000006729">
    <property type="component" value="Chromosome 13"/>
</dbReference>
<evidence type="ECO:0000313" key="1">
    <source>
        <dbReference type="EMBL" id="RQO99443.1"/>
    </source>
</evidence>
<sequence length="93" mass="10793">MMVTDRGARANHGLTAWWEETIDRGVRANHGITAWWEETKDKKKTQLPQIVYGLELVSLYSLRWMNVVQSHRVKLLSVSTVVLNFLVRSTQQL</sequence>
<proteinExistence type="predicted"/>